<feature type="domain" description="Transposase IS200-like" evidence="1">
    <location>
        <begin position="9"/>
        <end position="126"/>
    </location>
</feature>
<sequence length="257" mass="29776">MPRQPRQLQSGYSYHVTTRCNNREFRLTRLECREVFLFAIKKAQQKYGFKLYALCIMSNHVHYLLEPTKPEDLPKIMHWLNWYTAMCFNRMLNRTGHFWEKRYHSTGFANTDKRRALNTLRYIHANPKAAGIQPGFFYDFSNYGIHDRLGNDGITQWHPAFLSLGKTLDECAAKYRGFCKKYRPLPKSEKKNLMGSRLLGGMKIKAKSKKSSPGQMCFPWGEWEATDPEIAAVAETFVQANSYYPTSVPGIGKPEPS</sequence>
<dbReference type="GO" id="GO:0004803">
    <property type="term" value="F:transposase activity"/>
    <property type="evidence" value="ECO:0007669"/>
    <property type="project" value="InterPro"/>
</dbReference>
<dbReference type="GO" id="GO:0006313">
    <property type="term" value="P:DNA transposition"/>
    <property type="evidence" value="ECO:0007669"/>
    <property type="project" value="InterPro"/>
</dbReference>
<dbReference type="Gene3D" id="3.30.70.1290">
    <property type="entry name" value="Transposase IS200-like"/>
    <property type="match status" value="1"/>
</dbReference>
<evidence type="ECO:0000259" key="1">
    <source>
        <dbReference type="SMART" id="SM01321"/>
    </source>
</evidence>
<dbReference type="GO" id="GO:0003677">
    <property type="term" value="F:DNA binding"/>
    <property type="evidence" value="ECO:0007669"/>
    <property type="project" value="InterPro"/>
</dbReference>
<reference evidence="2" key="1">
    <citation type="journal article" date="2015" name="ISME J.">
        <title>Draft Genome Sequence of Streptomyces incarnatus NRRL8089, which Produces the Nucleoside Antibiotic Sinefungin.</title>
        <authorList>
            <person name="Oshima K."/>
            <person name="Hattori M."/>
            <person name="Shimizu H."/>
            <person name="Fukuda K."/>
            <person name="Nemoto M."/>
            <person name="Inagaki K."/>
            <person name="Tamura T."/>
        </authorList>
    </citation>
    <scope>NUCLEOTIDE SEQUENCE</scope>
    <source>
        <strain evidence="2">FACHB-1375</strain>
    </source>
</reference>
<proteinExistence type="predicted"/>
<organism evidence="2 3">
    <name type="scientific">Aerosakkonema funiforme FACHB-1375</name>
    <dbReference type="NCBI Taxonomy" id="2949571"/>
    <lineage>
        <taxon>Bacteria</taxon>
        <taxon>Bacillati</taxon>
        <taxon>Cyanobacteriota</taxon>
        <taxon>Cyanophyceae</taxon>
        <taxon>Oscillatoriophycideae</taxon>
        <taxon>Aerosakkonematales</taxon>
        <taxon>Aerosakkonemataceae</taxon>
        <taxon>Aerosakkonema</taxon>
    </lineage>
</organism>
<gene>
    <name evidence="2" type="ORF">H6G03_30465</name>
</gene>
<evidence type="ECO:0000313" key="3">
    <source>
        <dbReference type="Proteomes" id="UP000641646"/>
    </source>
</evidence>
<keyword evidence="3" id="KW-1185">Reference proteome</keyword>
<dbReference type="EMBL" id="JACJPW010000118">
    <property type="protein sequence ID" value="MBD2185351.1"/>
    <property type="molecule type" value="Genomic_DNA"/>
</dbReference>
<dbReference type="Pfam" id="PF01797">
    <property type="entry name" value="Y1_Tnp"/>
    <property type="match status" value="1"/>
</dbReference>
<accession>A0A926VK48</accession>
<evidence type="ECO:0000313" key="2">
    <source>
        <dbReference type="EMBL" id="MBD2185351.1"/>
    </source>
</evidence>
<dbReference type="InterPro" id="IPR002686">
    <property type="entry name" value="Transposase_17"/>
</dbReference>
<dbReference type="SMART" id="SM01321">
    <property type="entry name" value="Y1_Tnp"/>
    <property type="match status" value="1"/>
</dbReference>
<dbReference type="AlphaFoldDB" id="A0A926VK48"/>
<name>A0A926VK48_9CYAN</name>
<dbReference type="Proteomes" id="UP000641646">
    <property type="component" value="Unassembled WGS sequence"/>
</dbReference>
<dbReference type="PANTHER" id="PTHR34322">
    <property type="entry name" value="TRANSPOSASE, Y1_TNP DOMAIN-CONTAINING"/>
    <property type="match status" value="1"/>
</dbReference>
<comment type="caution">
    <text evidence="2">The sequence shown here is derived from an EMBL/GenBank/DDBJ whole genome shotgun (WGS) entry which is preliminary data.</text>
</comment>
<dbReference type="InterPro" id="IPR036515">
    <property type="entry name" value="Transposase_17_sf"/>
</dbReference>
<protein>
    <submittedName>
        <fullName evidence="2">Transposase</fullName>
    </submittedName>
</protein>
<dbReference type="RefSeq" id="WP_190473567.1">
    <property type="nucleotide sequence ID" value="NZ_JACJPW010000118.1"/>
</dbReference>
<dbReference type="PANTHER" id="PTHR34322:SF2">
    <property type="entry name" value="TRANSPOSASE IS200-LIKE DOMAIN-CONTAINING PROTEIN"/>
    <property type="match status" value="1"/>
</dbReference>
<reference evidence="2" key="2">
    <citation type="submission" date="2020-08" db="EMBL/GenBank/DDBJ databases">
        <authorList>
            <person name="Chen M."/>
            <person name="Teng W."/>
            <person name="Zhao L."/>
            <person name="Hu C."/>
            <person name="Zhou Y."/>
            <person name="Han B."/>
            <person name="Song L."/>
            <person name="Shu W."/>
        </authorList>
    </citation>
    <scope>NUCLEOTIDE SEQUENCE</scope>
    <source>
        <strain evidence="2">FACHB-1375</strain>
    </source>
</reference>
<dbReference type="SUPFAM" id="SSF143422">
    <property type="entry name" value="Transposase IS200-like"/>
    <property type="match status" value="1"/>
</dbReference>